<name>A0A0D2E139_9EURO</name>
<dbReference type="PANTHER" id="PTHR42877:SF8">
    <property type="entry name" value="MONOOXYGENASE"/>
    <property type="match status" value="1"/>
</dbReference>
<evidence type="ECO:0000256" key="1">
    <source>
        <dbReference type="ARBA" id="ARBA00001974"/>
    </source>
</evidence>
<evidence type="ECO:0000313" key="4">
    <source>
        <dbReference type="Proteomes" id="UP000053342"/>
    </source>
</evidence>
<dbReference type="AlphaFoldDB" id="A0A0D2E139"/>
<proteinExistence type="inferred from homology"/>
<dbReference type="PANTHER" id="PTHR42877">
    <property type="entry name" value="L-ORNITHINE N(5)-MONOOXYGENASE-RELATED"/>
    <property type="match status" value="1"/>
</dbReference>
<keyword evidence="4" id="KW-1185">Reference proteome</keyword>
<dbReference type="HOGENOM" id="CLU_006937_1_1_1"/>
<dbReference type="RefSeq" id="XP_016268701.1">
    <property type="nucleotide sequence ID" value="XM_016401648.1"/>
</dbReference>
<dbReference type="RefSeq" id="XP_016268702.1">
    <property type="nucleotide sequence ID" value="XM_016401649.1"/>
</dbReference>
<dbReference type="STRING" id="215243.A0A0D2E139"/>
<dbReference type="Proteomes" id="UP000053342">
    <property type="component" value="Unassembled WGS sequence"/>
</dbReference>
<sequence>MQSRLNNPQLASAPIPSWSPGCRRLTPDVNYLESLTKPNVQVCLGGIRSVTETGVVGPAGAHPDLDVLICAAGFNVSFRPRFPVINEDGTNLQDLWAKDPGCYFGTAVADMPNYMLFLGPNCPVGDGPLLPVIETQADYTLKWIDRWQTENNMLCFHPEAAAVDEFVDHVDTYMPNTVWTEGCRSCYKSDVNGRVVAPWPGSSLHFMETTQEVRGDDWNIEYRGNRYSWMGNGYSSPGPPFTAGPFACLPQSVPV</sequence>
<dbReference type="EMBL" id="KN847332">
    <property type="protein sequence ID" value="KIW48485.1"/>
    <property type="molecule type" value="Genomic_DNA"/>
</dbReference>
<dbReference type="EMBL" id="KN847332">
    <property type="protein sequence ID" value="KIW48486.1"/>
    <property type="molecule type" value="Genomic_DNA"/>
</dbReference>
<dbReference type="InterPro" id="IPR036188">
    <property type="entry name" value="FAD/NAD-bd_sf"/>
</dbReference>
<dbReference type="OrthoDB" id="74360at2759"/>
<dbReference type="SUPFAM" id="SSF51905">
    <property type="entry name" value="FAD/NAD(P)-binding domain"/>
    <property type="match status" value="1"/>
</dbReference>
<dbReference type="GeneID" id="27353139"/>
<comment type="cofactor">
    <cofactor evidence="1">
        <name>FAD</name>
        <dbReference type="ChEBI" id="CHEBI:57692"/>
    </cofactor>
</comment>
<organism evidence="3 4">
    <name type="scientific">Exophiala oligosperma</name>
    <dbReference type="NCBI Taxonomy" id="215243"/>
    <lineage>
        <taxon>Eukaryota</taxon>
        <taxon>Fungi</taxon>
        <taxon>Dikarya</taxon>
        <taxon>Ascomycota</taxon>
        <taxon>Pezizomycotina</taxon>
        <taxon>Eurotiomycetes</taxon>
        <taxon>Chaetothyriomycetidae</taxon>
        <taxon>Chaetothyriales</taxon>
        <taxon>Herpotrichiellaceae</taxon>
        <taxon>Exophiala</taxon>
    </lineage>
</organism>
<reference evidence="3 4" key="1">
    <citation type="submission" date="2015-01" db="EMBL/GenBank/DDBJ databases">
        <title>The Genome Sequence of Exophiala oligosperma CBS72588.</title>
        <authorList>
            <consortium name="The Broad Institute Genomics Platform"/>
            <person name="Cuomo C."/>
            <person name="de Hoog S."/>
            <person name="Gorbushina A."/>
            <person name="Stielow B."/>
            <person name="Teixiera M."/>
            <person name="Abouelleil A."/>
            <person name="Chapman S.B."/>
            <person name="Priest M."/>
            <person name="Young S.K."/>
            <person name="Wortman J."/>
            <person name="Nusbaum C."/>
            <person name="Birren B."/>
        </authorList>
    </citation>
    <scope>NUCLEOTIDE SEQUENCE [LARGE SCALE GENOMIC DNA]</scope>
    <source>
        <strain evidence="3 4">CBS 72588</strain>
    </source>
</reference>
<evidence type="ECO:0008006" key="5">
    <source>
        <dbReference type="Google" id="ProtNLM"/>
    </source>
</evidence>
<comment type="similarity">
    <text evidence="2">Belongs to the FAD-binding monooxygenase family.</text>
</comment>
<accession>A0A0D2E139</accession>
<gene>
    <name evidence="3" type="ORF">PV06_01065</name>
</gene>
<evidence type="ECO:0000256" key="2">
    <source>
        <dbReference type="ARBA" id="ARBA00010139"/>
    </source>
</evidence>
<protein>
    <recommendedName>
        <fullName evidence="5">Monooxygenase</fullName>
    </recommendedName>
</protein>
<evidence type="ECO:0000313" key="3">
    <source>
        <dbReference type="EMBL" id="KIW48485.1"/>
    </source>
</evidence>
<dbReference type="Gene3D" id="3.50.50.60">
    <property type="entry name" value="FAD/NAD(P)-binding domain"/>
    <property type="match status" value="1"/>
</dbReference>
<dbReference type="InterPro" id="IPR051209">
    <property type="entry name" value="FAD-bind_Monooxygenase_sf"/>
</dbReference>
<dbReference type="VEuPathDB" id="FungiDB:PV06_01065"/>